<proteinExistence type="predicted"/>
<dbReference type="Gene3D" id="1.10.287.470">
    <property type="entry name" value="Helix hairpin bin"/>
    <property type="match status" value="2"/>
</dbReference>
<keyword evidence="3" id="KW-0732">Signal</keyword>
<accession>A0ABV2ITX6</accession>
<evidence type="ECO:0000256" key="1">
    <source>
        <dbReference type="ARBA" id="ARBA00004196"/>
    </source>
</evidence>
<evidence type="ECO:0000313" key="6">
    <source>
        <dbReference type="Proteomes" id="UP001549047"/>
    </source>
</evidence>
<comment type="caution">
    <text evidence="5">The sequence shown here is derived from an EMBL/GenBank/DDBJ whole genome shotgun (WGS) entry which is preliminary data.</text>
</comment>
<organism evidence="5 6">
    <name type="scientific">Rhizobium aquaticum</name>
    <dbReference type="NCBI Taxonomy" id="1549636"/>
    <lineage>
        <taxon>Bacteria</taxon>
        <taxon>Pseudomonadati</taxon>
        <taxon>Pseudomonadota</taxon>
        <taxon>Alphaproteobacteria</taxon>
        <taxon>Hyphomicrobiales</taxon>
        <taxon>Rhizobiaceae</taxon>
        <taxon>Rhizobium/Agrobacterium group</taxon>
        <taxon>Rhizobium</taxon>
    </lineage>
</organism>
<dbReference type="Gene3D" id="2.40.50.100">
    <property type="match status" value="1"/>
</dbReference>
<evidence type="ECO:0000313" key="5">
    <source>
        <dbReference type="EMBL" id="MET3611942.1"/>
    </source>
</evidence>
<comment type="subcellular location">
    <subcellularLocation>
        <location evidence="1">Cell envelope</location>
    </subcellularLocation>
</comment>
<name>A0ABV2ITX6_9HYPH</name>
<dbReference type="PANTHER" id="PTHR32347">
    <property type="entry name" value="EFFLUX SYSTEM COMPONENT YKNX-RELATED"/>
    <property type="match status" value="1"/>
</dbReference>
<dbReference type="SUPFAM" id="SSF111369">
    <property type="entry name" value="HlyD-like secretion proteins"/>
    <property type="match status" value="2"/>
</dbReference>
<gene>
    <name evidence="5" type="ORF">ABID16_000247</name>
</gene>
<evidence type="ECO:0000256" key="2">
    <source>
        <dbReference type="ARBA" id="ARBA00023054"/>
    </source>
</evidence>
<feature type="signal peptide" evidence="3">
    <location>
        <begin position="1"/>
        <end position="22"/>
    </location>
</feature>
<keyword evidence="6" id="KW-1185">Reference proteome</keyword>
<dbReference type="Proteomes" id="UP001549047">
    <property type="component" value="Unassembled WGS sequence"/>
</dbReference>
<dbReference type="RefSeq" id="WP_354554468.1">
    <property type="nucleotide sequence ID" value="NZ_JBEPMB010000001.1"/>
</dbReference>
<keyword evidence="2" id="KW-0175">Coiled coil</keyword>
<reference evidence="5 6" key="1">
    <citation type="submission" date="2024-06" db="EMBL/GenBank/DDBJ databases">
        <title>Genomic Encyclopedia of Type Strains, Phase IV (KMG-IV): sequencing the most valuable type-strain genomes for metagenomic binning, comparative biology and taxonomic classification.</title>
        <authorList>
            <person name="Goeker M."/>
        </authorList>
    </citation>
    <scope>NUCLEOTIDE SEQUENCE [LARGE SCALE GENOMIC DNA]</scope>
    <source>
        <strain evidence="5 6">DSM 29780</strain>
    </source>
</reference>
<dbReference type="Pfam" id="PF25881">
    <property type="entry name" value="HH_YBHG"/>
    <property type="match status" value="1"/>
</dbReference>
<feature type="chain" id="PRO_5045924767" evidence="3">
    <location>
        <begin position="23"/>
        <end position="322"/>
    </location>
</feature>
<dbReference type="Gene3D" id="2.40.30.170">
    <property type="match status" value="1"/>
</dbReference>
<dbReference type="PANTHER" id="PTHR32347:SF23">
    <property type="entry name" value="BLL5650 PROTEIN"/>
    <property type="match status" value="1"/>
</dbReference>
<evidence type="ECO:0000259" key="4">
    <source>
        <dbReference type="Pfam" id="PF25881"/>
    </source>
</evidence>
<evidence type="ECO:0000256" key="3">
    <source>
        <dbReference type="SAM" id="SignalP"/>
    </source>
</evidence>
<dbReference type="EMBL" id="JBEPMB010000001">
    <property type="protein sequence ID" value="MET3611942.1"/>
    <property type="molecule type" value="Genomic_DNA"/>
</dbReference>
<dbReference type="InterPro" id="IPR050465">
    <property type="entry name" value="UPF0194_transport"/>
</dbReference>
<feature type="domain" description="YbhG-like alpha-helical hairpin" evidence="4">
    <location>
        <begin position="64"/>
        <end position="191"/>
    </location>
</feature>
<protein>
    <submittedName>
        <fullName evidence="5">HlyD family secretion protein</fullName>
    </submittedName>
</protein>
<sequence>MAGFFCALPVISGLIASCGAGAPLATGYVEGDYVLMAPLDVARVETISVRRGDRVKAGAGLAAMETQDAEIAVQLATAALGQARAQLANLQEGRRPEEVAVIHANLVSAQAQVEDAQRTFDRQSDLLKRGIAPQSDYDKAKTALDLATAAVTQANANLAVAQLPAREQEIDAAKDTVKQAQASLDQAQWKLGKRKLIAPADGIVQDIIRRQGEVAGPSQPVLSVLPDGAVKLRIYIPEKDVSRLKVGSVLAVNCDGCAAGIRARVSYIADGPEFTPPVIYSLENRQKLVYMIEAQPEGSADGLKPGQIVDVRLADGAGAGAS</sequence>
<dbReference type="InterPro" id="IPR059052">
    <property type="entry name" value="HH_YbhG-like"/>
</dbReference>